<dbReference type="Proteomes" id="UP001264335">
    <property type="component" value="Unassembled WGS sequence"/>
</dbReference>
<accession>A0ABD5FFF3</accession>
<protein>
    <submittedName>
        <fullName evidence="1">Uncharacterized protein</fullName>
    </submittedName>
</protein>
<evidence type="ECO:0000313" key="2">
    <source>
        <dbReference type="Proteomes" id="UP001264335"/>
    </source>
</evidence>
<evidence type="ECO:0000313" key="1">
    <source>
        <dbReference type="EMBL" id="MDT2516982.1"/>
    </source>
</evidence>
<gene>
    <name evidence="1" type="ORF">P7D79_22415</name>
</gene>
<proteinExistence type="predicted"/>
<reference evidence="1 2" key="1">
    <citation type="submission" date="2023-03" db="EMBL/GenBank/DDBJ databases">
        <authorList>
            <person name="Shen W."/>
            <person name="Cai J."/>
        </authorList>
    </citation>
    <scope>NUCLEOTIDE SEQUENCE [LARGE SCALE GENOMIC DNA]</scope>
    <source>
        <strain evidence="1 2">Y2</strain>
    </source>
</reference>
<dbReference type="AlphaFoldDB" id="A0ABD5FFF3"/>
<dbReference type="RefSeq" id="WP_253294377.1">
    <property type="nucleotide sequence ID" value="NZ_JAHLOU010000162.1"/>
</dbReference>
<organism evidence="1 2">
    <name type="scientific">Enterococcus avium</name>
    <name type="common">Streptococcus avium</name>
    <dbReference type="NCBI Taxonomy" id="33945"/>
    <lineage>
        <taxon>Bacteria</taxon>
        <taxon>Bacillati</taxon>
        <taxon>Bacillota</taxon>
        <taxon>Bacilli</taxon>
        <taxon>Lactobacillales</taxon>
        <taxon>Enterococcaceae</taxon>
        <taxon>Enterococcus</taxon>
    </lineage>
</organism>
<sequence length="60" mass="7150">MYVVKVLHGYIDKEGQRTREKDPEKLWVFQSKQESDHFATKIGGRSKHISKIRLFVKSCW</sequence>
<comment type="caution">
    <text evidence="1">The sequence shown here is derived from an EMBL/GenBank/DDBJ whole genome shotgun (WGS) entry which is preliminary data.</text>
</comment>
<dbReference type="EMBL" id="JARPWY010000130">
    <property type="protein sequence ID" value="MDT2516982.1"/>
    <property type="molecule type" value="Genomic_DNA"/>
</dbReference>
<name>A0ABD5FFF3_ENTAV</name>